<dbReference type="Proteomes" id="UP000315439">
    <property type="component" value="Unassembled WGS sequence"/>
</dbReference>
<dbReference type="Gene3D" id="2.150.10.10">
    <property type="entry name" value="Serralysin-like metalloprotease, C-terminal"/>
    <property type="match status" value="1"/>
</dbReference>
<dbReference type="GO" id="GO:0005509">
    <property type="term" value="F:calcium ion binding"/>
    <property type="evidence" value="ECO:0007669"/>
    <property type="project" value="InterPro"/>
</dbReference>
<name>A0A545U005_9GAMM</name>
<keyword evidence="1" id="KW-0106">Calcium</keyword>
<feature type="transmembrane region" description="Helical" evidence="3">
    <location>
        <begin position="32"/>
        <end position="50"/>
    </location>
</feature>
<proteinExistence type="predicted"/>
<dbReference type="RefSeq" id="WP_142934436.1">
    <property type="nucleotide sequence ID" value="NZ_ML660171.1"/>
</dbReference>
<dbReference type="InterPro" id="IPR001343">
    <property type="entry name" value="Hemolysn_Ca-bd"/>
</dbReference>
<organism evidence="4 5">
    <name type="scientific">Aliikangiella coralliicola</name>
    <dbReference type="NCBI Taxonomy" id="2592383"/>
    <lineage>
        <taxon>Bacteria</taxon>
        <taxon>Pseudomonadati</taxon>
        <taxon>Pseudomonadota</taxon>
        <taxon>Gammaproteobacteria</taxon>
        <taxon>Oceanospirillales</taxon>
        <taxon>Pleioneaceae</taxon>
        <taxon>Aliikangiella</taxon>
    </lineage>
</organism>
<dbReference type="AlphaFoldDB" id="A0A545U005"/>
<evidence type="ECO:0000313" key="5">
    <source>
        <dbReference type="Proteomes" id="UP000315439"/>
    </source>
</evidence>
<accession>A0A545U005</accession>
<dbReference type="PRINTS" id="PR00313">
    <property type="entry name" value="CABNDNGRPT"/>
</dbReference>
<evidence type="ECO:0000256" key="1">
    <source>
        <dbReference type="ARBA" id="ARBA00022837"/>
    </source>
</evidence>
<reference evidence="4 5" key="1">
    <citation type="submission" date="2019-07" db="EMBL/GenBank/DDBJ databases">
        <title>Draft genome for Aliikangiella sp. M105.</title>
        <authorList>
            <person name="Wang G."/>
        </authorList>
    </citation>
    <scope>NUCLEOTIDE SEQUENCE [LARGE SCALE GENOMIC DNA]</scope>
    <source>
        <strain evidence="4 5">M105</strain>
    </source>
</reference>
<evidence type="ECO:0008006" key="6">
    <source>
        <dbReference type="Google" id="ProtNLM"/>
    </source>
</evidence>
<keyword evidence="5" id="KW-1185">Reference proteome</keyword>
<dbReference type="EMBL" id="VIKS01000015">
    <property type="protein sequence ID" value="TQV82800.1"/>
    <property type="molecule type" value="Genomic_DNA"/>
</dbReference>
<gene>
    <name evidence="4" type="ORF">FLL46_23815</name>
</gene>
<evidence type="ECO:0000256" key="3">
    <source>
        <dbReference type="SAM" id="Phobius"/>
    </source>
</evidence>
<dbReference type="InterPro" id="IPR011049">
    <property type="entry name" value="Serralysin-like_metalloprot_C"/>
</dbReference>
<evidence type="ECO:0000313" key="4">
    <source>
        <dbReference type="EMBL" id="TQV82800.1"/>
    </source>
</evidence>
<protein>
    <recommendedName>
        <fullName evidence="6">Calcium-binding protein</fullName>
    </recommendedName>
</protein>
<keyword evidence="3" id="KW-0812">Transmembrane</keyword>
<comment type="caution">
    <text evidence="4">The sequence shown here is derived from an EMBL/GenBank/DDBJ whole genome shotgun (WGS) entry which is preliminary data.</text>
</comment>
<dbReference type="OrthoDB" id="6194573at2"/>
<keyword evidence="3" id="KW-0472">Membrane</keyword>
<keyword evidence="3" id="KW-1133">Transmembrane helix</keyword>
<dbReference type="Pfam" id="PF00353">
    <property type="entry name" value="HemolysinCabind"/>
    <property type="match status" value="2"/>
</dbReference>
<dbReference type="SUPFAM" id="SSF51120">
    <property type="entry name" value="beta-Roll"/>
    <property type="match status" value="1"/>
</dbReference>
<evidence type="ECO:0000256" key="2">
    <source>
        <dbReference type="SAM" id="MobiDB-lite"/>
    </source>
</evidence>
<feature type="region of interest" description="Disordered" evidence="2">
    <location>
        <begin position="57"/>
        <end position="107"/>
    </location>
</feature>
<sequence>MKINTTNDKLLNNSQPHFIAQKQQRKQQNDRFFFRSTALIAAVLGVLLTGCSSDSSYNDDNDIEPDPAPTPKQFKPVEGTDTNQKNRPLLSANPGGPGGSPNQSLRAGDVLIGDEQDDILIGGLGVDVLMGYDGDDILIGGTEDFNSSVNGDGNGSDNRDRAFGHSGNDVFIWAPGDGSDFFDGGEGTDVIIFGVLGESRDADGNTEGAPFFAVNPPNGNPGSQDFDGIHLDENNQPRVRVSESPGFCSVVDALAA</sequence>